<dbReference type="SUPFAM" id="SSF51735">
    <property type="entry name" value="NAD(P)-binding Rossmann-fold domains"/>
    <property type="match status" value="3"/>
</dbReference>
<evidence type="ECO:0000256" key="4">
    <source>
        <dbReference type="ARBA" id="ARBA00022553"/>
    </source>
</evidence>
<dbReference type="InterPro" id="IPR014043">
    <property type="entry name" value="Acyl_transferase_dom"/>
</dbReference>
<feature type="domain" description="PKS/mFAS DH" evidence="13">
    <location>
        <begin position="942"/>
        <end position="1215"/>
    </location>
</feature>
<gene>
    <name evidence="14" type="primary">zinC</name>
</gene>
<dbReference type="PROSITE" id="PS50075">
    <property type="entry name" value="CARRIER"/>
    <property type="match status" value="1"/>
</dbReference>
<keyword evidence="6" id="KW-0045">Antibiotic biosynthesis</keyword>
<dbReference type="InterPro" id="IPR013154">
    <property type="entry name" value="ADH-like_N"/>
</dbReference>
<evidence type="ECO:0000259" key="12">
    <source>
        <dbReference type="PROSITE" id="PS52004"/>
    </source>
</evidence>
<dbReference type="Pfam" id="PF08990">
    <property type="entry name" value="Docking"/>
    <property type="match status" value="1"/>
</dbReference>
<dbReference type="Gene3D" id="3.10.129.110">
    <property type="entry name" value="Polyketide synthase dehydratase"/>
    <property type="match status" value="1"/>
</dbReference>
<accession>A0A1L2FNM1</accession>
<dbReference type="SUPFAM" id="SSF55048">
    <property type="entry name" value="Probable ACP-binding domain of malonyl-CoA ACP transacylase"/>
    <property type="match status" value="1"/>
</dbReference>
<dbReference type="Pfam" id="PF08659">
    <property type="entry name" value="KR"/>
    <property type="match status" value="1"/>
</dbReference>
<dbReference type="EMBL" id="KT345957">
    <property type="protein sequence ID" value="ANZ22986.1"/>
    <property type="molecule type" value="Genomic_DNA"/>
</dbReference>
<dbReference type="InterPro" id="IPR009081">
    <property type="entry name" value="PP-bd_ACP"/>
</dbReference>
<dbReference type="SMART" id="SM00823">
    <property type="entry name" value="PKS_PP"/>
    <property type="match status" value="1"/>
</dbReference>
<feature type="region of interest" description="Disordered" evidence="10">
    <location>
        <begin position="1"/>
        <end position="27"/>
    </location>
</feature>
<dbReference type="InterPro" id="IPR020806">
    <property type="entry name" value="PKS_PP-bd"/>
</dbReference>
<keyword evidence="4" id="KW-0597">Phosphoprotein</keyword>
<dbReference type="Gene3D" id="3.40.50.11460">
    <property type="match status" value="1"/>
</dbReference>
<keyword evidence="5" id="KW-0808">Transferase</keyword>
<evidence type="ECO:0000256" key="7">
    <source>
        <dbReference type="ARBA" id="ARBA00023268"/>
    </source>
</evidence>
<dbReference type="InterPro" id="IPR014030">
    <property type="entry name" value="Ketoacyl_synth_N"/>
</dbReference>
<dbReference type="InterPro" id="IPR016035">
    <property type="entry name" value="Acyl_Trfase/lysoPLipase"/>
</dbReference>
<dbReference type="CDD" id="cd08956">
    <property type="entry name" value="KR_3_FAS_SDR_x"/>
    <property type="match status" value="1"/>
</dbReference>
<dbReference type="InterPro" id="IPR013968">
    <property type="entry name" value="PKS_KR"/>
</dbReference>
<dbReference type="CDD" id="cd05195">
    <property type="entry name" value="enoyl_red"/>
    <property type="match status" value="1"/>
</dbReference>
<dbReference type="InterPro" id="IPR049900">
    <property type="entry name" value="PKS_mFAS_DH"/>
</dbReference>
<evidence type="ECO:0000259" key="13">
    <source>
        <dbReference type="PROSITE" id="PS52019"/>
    </source>
</evidence>
<dbReference type="Gene3D" id="3.40.47.10">
    <property type="match status" value="1"/>
</dbReference>
<evidence type="ECO:0000256" key="5">
    <source>
        <dbReference type="ARBA" id="ARBA00022679"/>
    </source>
</evidence>
<dbReference type="FunFam" id="3.40.50.720:FF:000209">
    <property type="entry name" value="Polyketide synthase Pks12"/>
    <property type="match status" value="1"/>
</dbReference>
<keyword evidence="3" id="KW-0596">Phosphopantetheine</keyword>
<keyword evidence="7" id="KW-0511">Multifunctional enzyme</keyword>
<evidence type="ECO:0000256" key="6">
    <source>
        <dbReference type="ARBA" id="ARBA00023194"/>
    </source>
</evidence>
<dbReference type="CDD" id="cd00833">
    <property type="entry name" value="PKS"/>
    <property type="match status" value="1"/>
</dbReference>
<feature type="compositionally biased region" description="Basic and acidic residues" evidence="10">
    <location>
        <begin position="1"/>
        <end position="12"/>
    </location>
</feature>
<dbReference type="GO" id="GO:0033068">
    <property type="term" value="P:macrolide biosynthetic process"/>
    <property type="evidence" value="ECO:0007669"/>
    <property type="project" value="UniProtKB-ARBA"/>
</dbReference>
<dbReference type="PROSITE" id="PS01162">
    <property type="entry name" value="QOR_ZETA_CRYSTAL"/>
    <property type="match status" value="1"/>
</dbReference>
<dbReference type="OMA" id="SQPICSV"/>
<dbReference type="Pfam" id="PF00698">
    <property type="entry name" value="Acyl_transf_1"/>
    <property type="match status" value="1"/>
</dbReference>
<dbReference type="InterPro" id="IPR002364">
    <property type="entry name" value="Quin_OxRdtase/zeta-crystal_CS"/>
</dbReference>
<dbReference type="GO" id="GO:0031177">
    <property type="term" value="F:phosphopantetheine binding"/>
    <property type="evidence" value="ECO:0007669"/>
    <property type="project" value="InterPro"/>
</dbReference>
<dbReference type="SMART" id="SM00822">
    <property type="entry name" value="PKS_KR"/>
    <property type="match status" value="1"/>
</dbReference>
<dbReference type="PROSITE" id="PS52019">
    <property type="entry name" value="PKS_MFAS_DH"/>
    <property type="match status" value="1"/>
</dbReference>
<dbReference type="InterPro" id="IPR006162">
    <property type="entry name" value="Ppantetheine_attach_site"/>
</dbReference>
<dbReference type="InterPro" id="IPR042104">
    <property type="entry name" value="PKS_dehydratase_sf"/>
</dbReference>
<dbReference type="InterPro" id="IPR001227">
    <property type="entry name" value="Ac_transferase_dom_sf"/>
</dbReference>
<evidence type="ECO:0000259" key="11">
    <source>
        <dbReference type="PROSITE" id="PS50075"/>
    </source>
</evidence>
<dbReference type="Gene3D" id="3.40.50.720">
    <property type="entry name" value="NAD(P)-binding Rossmann-like Domain"/>
    <property type="match status" value="1"/>
</dbReference>
<sequence length="2182" mass="226719">MTSDRAEAKERAMTPSQDNAADRSDHDKVVGALRNTLKEAERLRRENARLTAAAAEPVAIVGMACRYPGGVGSPEELWDLVAEGRDAVSGFPADRGWNLDTLYDPDPDAPGKSYVREGGFLYDAAEFDAGFFGISPREALAMDPQQRLLLETSWEAIERAGIDPTSLKGTRTGVYAGIMYHDYGAPMDQVPQDVEAFIGTGNAGSVLSGRIAYSFGLEGPAVTLDTACSSSLTALHLAVTALRQGECTMALAAGVTVLATPDVFIGFSRQRGLSPDGRCKAFAASADGTGWAEGAGVLLVERLSDAVRNGHPVLAVVRGTAVNQDGASSGLTAPNGPAQQRVIRQALAAARLSAAEVDAVEAHGTGTTLGDPIEAQALLATYGQDRTDGHPLYLGSLKSNIGHAQAAAGMGGVMKMVMAMHHGVLPKSLHLDDPTPKVDWNSGDIALLTERRGWPETGRPRRAAVSSFGASGTNAHVVLEQAPVSSGGVVPVPGVEPSEAVGAVGGVVPWVVSARSEVALADQVGRLASFVGGRPGVGVLDVGASLLGRAGLDHRAVFVGRDLDGLRAALSSGVEGAASAVGVVGVGDGRLGFLFAGQGSQRVGMGVELAAAFPVFGGVWREVWSLLGLSPDEVAVERTGWAQPALFAFEVALFRLVESWGVRPEVVAGHSVGEVAAAHVAGVLSLGDAVRLVEARGRLMEGLPEGGVMVAVGASEAEVVGAIAAHPRGEWVSVAAVNGPSSVVVSGVRGVVEEVVGGFVGRGVRVRRLGVSHAFHSVLMEPMLGEFRGVLESLEFGVPSVDFVSSVGGGGDVGSVEYWVRHARAEVRFADVVGELGGRGLTALVEVGPDATLTGMAGQVLADPGGPVLVALCRKGRDEAVSVVEGIGRVWACGVAVDWALLCGGGRRVDLPTYAFQRDHYWLPKAHGSGDAEGLGLSNTGHPLLSAALPMADGRGLVLTGLVSRASHAWVADHQVGGVVLLPGTAFVELAVRAGDEVGCGRVEELTLQAPLILPEEGPVRIQVVVGDGDDTDGRPVSVFSLTEDADDGDWTLHATGRLAPPRSTAEQDLAAWPPADADPVDLADYYAGPAQEGLGYGPVFRGLRAAWRSAGEVFAEVALPDGVDAAGFGLHPALLDAALHPIGLGGLVDAQGGAMLPFSFDGVEIHATGATLLRVRLSPVGGNAVSLSMADATGQPVASVDTLALRPVSAEALRAASVGQDSLYRVDWVPAVPTAGTRSPRTVAEWALDARDPYAVDVTDATHPVAATPVTDATDATHTAAPTHATDGAEAPELVIARVPRDLGVREAVDRTIALARLRLRDRNPGADAPLLVVTHGDDAAHAAVRGLVRSAQAEHPGRFLLLDTDDDTLPAERIAALVAPGEDHIRLRGGEVQVPRLARAGASDALRPPADGAWRLETAKTGSLDALRLAPAPEADAPLEPGQIRIAVRASGVNFRDVLIALGMYPGESAPWLGDEAAGVVLETGPGVTHLAPGDRVLGIVPRAFATRTVADARMVVRVPEAWSYETAASVPLVFLTAWMGLVELAGVRAGDAVLVHAGAGGVGMAAVQVARHLGAEVFATASEGKWGALRDLGLDEAHIASSRSLEFRERFLAATDGRGMDVILNALSGEYVDASLDLLPRGGRFIEMGRTDIRDPETIAADHTGVAYRAFDLIEAGAERIGGWLAGVVGLLEGGVLEPLPVVSWDVRRAREAFRYVSQARHVGKVVLSVPRVLGAGGTVLVTGGTGTLGALVARHLVSVHGVRRLVLASRRGGAAEGVAELVVELEKSGAVVTVVACDAADRDQLAQTLAAIPAEHPLTAVIHVAGVSDDGALDTLTAEQVERVLRPKVDAAVNLDELTAGTDLAAFVLYSSASGVVGTPGQANYAAANAFLDGLAERRRARGLPGQSLAWGLWEQESTLTAHLGDSDRARMERTGVRALTSEEGLALFDAALATDEALLVPLHLDLGTLRTRAASDGELPPLFRGLVRAAGRRTVAGDVDTSGADALRRRLDAAGEPERRRLVVELVRQQAAAVLALSDASQVEIERPFREAGFDSLTGVELRNKLAAATGVRLSPTAVFDHPTPAALTEHLLEHLAPDGGAQAVPRLLTELNRLEQTLKSLDVDATAHTEVTLRLRTLLSQWDTKAAPAADDSAEDLRSATDEELFGFLDDELETP</sequence>
<dbReference type="PANTHER" id="PTHR43775:SF51">
    <property type="entry name" value="INACTIVE PHENOLPHTHIOCEROL SYNTHESIS POLYKETIDE SYNTHASE TYPE I PKS1-RELATED"/>
    <property type="match status" value="1"/>
</dbReference>
<evidence type="ECO:0000256" key="10">
    <source>
        <dbReference type="SAM" id="MobiDB-lite"/>
    </source>
</evidence>
<dbReference type="PROSITE" id="PS00606">
    <property type="entry name" value="KS3_1"/>
    <property type="match status" value="1"/>
</dbReference>
<dbReference type="InterPro" id="IPR020843">
    <property type="entry name" value="ER"/>
</dbReference>
<dbReference type="InterPro" id="IPR016036">
    <property type="entry name" value="Malonyl_transacylase_ACP-bd"/>
</dbReference>
<evidence type="ECO:0000256" key="1">
    <source>
        <dbReference type="ARBA" id="ARBA00001957"/>
    </source>
</evidence>
<feature type="region of interest" description="C-terminal hotdog fold" evidence="9">
    <location>
        <begin position="1078"/>
        <end position="1215"/>
    </location>
</feature>
<dbReference type="InterPro" id="IPR032821">
    <property type="entry name" value="PKS_assoc"/>
</dbReference>
<dbReference type="Pfam" id="PF02801">
    <property type="entry name" value="Ketoacyl-synt_C"/>
    <property type="match status" value="1"/>
</dbReference>
<dbReference type="Gene3D" id="1.10.1200.10">
    <property type="entry name" value="ACP-like"/>
    <property type="match status" value="1"/>
</dbReference>
<feature type="region of interest" description="N-terminal hotdog fold" evidence="9">
    <location>
        <begin position="942"/>
        <end position="1066"/>
    </location>
</feature>
<dbReference type="Gene3D" id="3.40.366.10">
    <property type="entry name" value="Malonyl-Coenzyme A Acyl Carrier Protein, domain 2"/>
    <property type="match status" value="1"/>
</dbReference>
<dbReference type="SUPFAM" id="SSF52151">
    <property type="entry name" value="FabD/lysophospholipase-like"/>
    <property type="match status" value="1"/>
</dbReference>
<dbReference type="InterPro" id="IPR011032">
    <property type="entry name" value="GroES-like_sf"/>
</dbReference>
<dbReference type="FunFam" id="3.40.47.10:FF:000019">
    <property type="entry name" value="Polyketide synthase type I"/>
    <property type="match status" value="1"/>
</dbReference>
<dbReference type="SMART" id="SM01294">
    <property type="entry name" value="PKS_PP_betabranch"/>
    <property type="match status" value="1"/>
</dbReference>
<dbReference type="InterPro" id="IPR014031">
    <property type="entry name" value="Ketoacyl_synth_C"/>
</dbReference>
<dbReference type="SMART" id="SM00829">
    <property type="entry name" value="PKS_ER"/>
    <property type="match status" value="1"/>
</dbReference>
<dbReference type="InterPro" id="IPR050091">
    <property type="entry name" value="PKS_NRPS_Biosynth_Enz"/>
</dbReference>
<feature type="active site" description="Proton acceptor; for dehydratase activity" evidence="9">
    <location>
        <position position="974"/>
    </location>
</feature>
<dbReference type="InterPro" id="IPR036736">
    <property type="entry name" value="ACP-like_sf"/>
</dbReference>
<dbReference type="SMART" id="SM00826">
    <property type="entry name" value="PKS_DH"/>
    <property type="match status" value="1"/>
</dbReference>
<dbReference type="InterPro" id="IPR020841">
    <property type="entry name" value="PKS_Beta-ketoAc_synthase_dom"/>
</dbReference>
<dbReference type="GO" id="GO:0016491">
    <property type="term" value="F:oxidoreductase activity"/>
    <property type="evidence" value="ECO:0007669"/>
    <property type="project" value="InterPro"/>
</dbReference>
<feature type="domain" description="Ketosynthase family 3 (KS3)" evidence="12">
    <location>
        <begin position="55"/>
        <end position="481"/>
    </location>
</feature>
<dbReference type="InterPro" id="IPR015083">
    <property type="entry name" value="NorB/c/GfsB-D-like_docking"/>
</dbReference>
<dbReference type="FunFam" id="3.90.180.10:FF:000032">
    <property type="entry name" value="Probable polyketide synthase pks1"/>
    <property type="match status" value="1"/>
</dbReference>
<proteinExistence type="predicted"/>
<evidence type="ECO:0000313" key="14">
    <source>
        <dbReference type="EMBL" id="ANZ22986.1"/>
    </source>
</evidence>
<dbReference type="Pfam" id="PF13602">
    <property type="entry name" value="ADH_zinc_N_2"/>
    <property type="match status" value="1"/>
</dbReference>
<dbReference type="PROSITE" id="PS00012">
    <property type="entry name" value="PHOSPHOPANTETHEINE"/>
    <property type="match status" value="1"/>
</dbReference>
<reference evidence="14" key="1">
    <citation type="submission" date="2015-07" db="EMBL/GenBank/DDBJ databases">
        <title>Zincophorin - Biosynthesis in Streptomyces griseus and Antibiotic Properties.</title>
        <authorList>
            <person name="Walther E."/>
            <person name="Boldt S."/>
            <person name="Kage H."/>
            <person name="Lauterbach T."/>
            <person name="Martin K."/>
            <person name="Roth M."/>
            <person name="Hertweck C."/>
            <person name="Schmidtke M."/>
            <person name="Nett M."/>
        </authorList>
    </citation>
    <scope>NUCLEOTIDE SEQUENCE</scope>
    <source>
        <strain evidence="14">HKI0741</strain>
    </source>
</reference>
<dbReference type="InterPro" id="IPR049552">
    <property type="entry name" value="PKS_DH_N"/>
</dbReference>
<evidence type="ECO:0000256" key="2">
    <source>
        <dbReference type="ARBA" id="ARBA00004792"/>
    </source>
</evidence>
<organism evidence="14">
    <name type="scientific">Streptomyces griseus</name>
    <dbReference type="NCBI Taxonomy" id="1911"/>
    <lineage>
        <taxon>Bacteria</taxon>
        <taxon>Bacillati</taxon>
        <taxon>Actinomycetota</taxon>
        <taxon>Actinomycetes</taxon>
        <taxon>Kitasatosporales</taxon>
        <taxon>Streptomycetaceae</taxon>
        <taxon>Streptomyces</taxon>
    </lineage>
</organism>
<dbReference type="GO" id="GO:0008270">
    <property type="term" value="F:zinc ion binding"/>
    <property type="evidence" value="ECO:0007669"/>
    <property type="project" value="InterPro"/>
</dbReference>
<dbReference type="Pfam" id="PF14765">
    <property type="entry name" value="PS-DH"/>
    <property type="match status" value="1"/>
</dbReference>
<dbReference type="Pfam" id="PF00550">
    <property type="entry name" value="PP-binding"/>
    <property type="match status" value="1"/>
</dbReference>
<dbReference type="Gene3D" id="3.90.180.10">
    <property type="entry name" value="Medium-chain alcohol dehydrogenases, catalytic domain"/>
    <property type="match status" value="1"/>
</dbReference>
<feature type="domain" description="Carrier" evidence="11">
    <location>
        <begin position="2026"/>
        <end position="2101"/>
    </location>
</feature>
<name>A0A1L2FNM1_STRGR</name>
<dbReference type="InterPro" id="IPR018201">
    <property type="entry name" value="Ketoacyl_synth_AS"/>
</dbReference>
<dbReference type="GO" id="GO:0006633">
    <property type="term" value="P:fatty acid biosynthetic process"/>
    <property type="evidence" value="ECO:0007669"/>
    <property type="project" value="InterPro"/>
</dbReference>
<dbReference type="InterPro" id="IPR049551">
    <property type="entry name" value="PKS_DH_C"/>
</dbReference>
<dbReference type="PANTHER" id="PTHR43775">
    <property type="entry name" value="FATTY ACID SYNTHASE"/>
    <property type="match status" value="1"/>
</dbReference>
<dbReference type="Gene3D" id="3.30.70.3290">
    <property type="match status" value="1"/>
</dbReference>
<dbReference type="GO" id="GO:0004315">
    <property type="term" value="F:3-oxoacyl-[acyl-carrier-protein] synthase activity"/>
    <property type="evidence" value="ECO:0007669"/>
    <property type="project" value="InterPro"/>
</dbReference>
<dbReference type="SUPFAM" id="SSF50129">
    <property type="entry name" value="GroES-like"/>
    <property type="match status" value="1"/>
</dbReference>
<dbReference type="InterPro" id="IPR016039">
    <property type="entry name" value="Thiolase-like"/>
</dbReference>
<evidence type="ECO:0000256" key="3">
    <source>
        <dbReference type="ARBA" id="ARBA00022450"/>
    </source>
</evidence>
<dbReference type="InterPro" id="IPR057326">
    <property type="entry name" value="KR_dom"/>
</dbReference>
<dbReference type="InterPro" id="IPR020807">
    <property type="entry name" value="PKS_DH"/>
</dbReference>
<dbReference type="SMART" id="SM00825">
    <property type="entry name" value="PKS_KS"/>
    <property type="match status" value="1"/>
</dbReference>
<dbReference type="PROSITE" id="PS52004">
    <property type="entry name" value="KS3_2"/>
    <property type="match status" value="1"/>
</dbReference>
<evidence type="ECO:0000256" key="9">
    <source>
        <dbReference type="PROSITE-ProRule" id="PRU01363"/>
    </source>
</evidence>
<dbReference type="Pfam" id="PF00109">
    <property type="entry name" value="ketoacyl-synt"/>
    <property type="match status" value="1"/>
</dbReference>
<dbReference type="SMART" id="SM00827">
    <property type="entry name" value="PKS_AT"/>
    <property type="match status" value="1"/>
</dbReference>
<dbReference type="Pfam" id="PF21089">
    <property type="entry name" value="PKS_DH_N"/>
    <property type="match status" value="1"/>
</dbReference>
<dbReference type="Pfam" id="PF16197">
    <property type="entry name" value="KAsynt_C_assoc"/>
    <property type="match status" value="1"/>
</dbReference>
<dbReference type="SUPFAM" id="SSF53901">
    <property type="entry name" value="Thiolase-like"/>
    <property type="match status" value="1"/>
</dbReference>
<dbReference type="SUPFAM" id="SSF47336">
    <property type="entry name" value="ACP-like"/>
    <property type="match status" value="1"/>
</dbReference>
<dbReference type="InterPro" id="IPR036291">
    <property type="entry name" value="NAD(P)-bd_dom_sf"/>
</dbReference>
<dbReference type="Pfam" id="PF08240">
    <property type="entry name" value="ADH_N"/>
    <property type="match status" value="1"/>
</dbReference>
<evidence type="ECO:0000256" key="8">
    <source>
        <dbReference type="ARBA" id="ARBA00023315"/>
    </source>
</evidence>
<comment type="pathway">
    <text evidence="2">Antibiotic biosynthesis.</text>
</comment>
<comment type="cofactor">
    <cofactor evidence="1">
        <name>pantetheine 4'-phosphate</name>
        <dbReference type="ChEBI" id="CHEBI:47942"/>
    </cofactor>
</comment>
<protein>
    <submittedName>
        <fullName evidence="14">ZinC</fullName>
    </submittedName>
</protein>
<keyword evidence="8" id="KW-0012">Acyltransferase</keyword>
<dbReference type="GO" id="GO:0004312">
    <property type="term" value="F:fatty acid synthase activity"/>
    <property type="evidence" value="ECO:0007669"/>
    <property type="project" value="TreeGrafter"/>
</dbReference>
<feature type="active site" description="Proton donor; for dehydratase activity" evidence="9">
    <location>
        <position position="1137"/>
    </location>
</feature>
<dbReference type="FunFam" id="1.10.1200.10:FF:000007">
    <property type="entry name" value="Probable polyketide synthase pks17"/>
    <property type="match status" value="1"/>
</dbReference>